<evidence type="ECO:0000259" key="2">
    <source>
        <dbReference type="PROSITE" id="PS50110"/>
    </source>
</evidence>
<dbReference type="InterPro" id="IPR011006">
    <property type="entry name" value="CheY-like_superfamily"/>
</dbReference>
<feature type="domain" description="Response regulatory" evidence="2">
    <location>
        <begin position="8"/>
        <end position="121"/>
    </location>
</feature>
<dbReference type="Gene3D" id="2.40.50.1020">
    <property type="entry name" value="LytTr DNA-binding domain"/>
    <property type="match status" value="1"/>
</dbReference>
<dbReference type="SMART" id="SM00850">
    <property type="entry name" value="LytTR"/>
    <property type="match status" value="1"/>
</dbReference>
<name>A0A848L6H0_9BACT</name>
<feature type="modified residue" description="4-aspartylphosphate" evidence="1">
    <location>
        <position position="59"/>
    </location>
</feature>
<dbReference type="Gene3D" id="3.40.50.2300">
    <property type="match status" value="1"/>
</dbReference>
<dbReference type="RefSeq" id="WP_169343853.1">
    <property type="nucleotide sequence ID" value="NZ_JABBJJ010000020.1"/>
</dbReference>
<gene>
    <name evidence="4" type="ORF">HG543_06760</name>
</gene>
<dbReference type="SMART" id="SM00448">
    <property type="entry name" value="REC"/>
    <property type="match status" value="1"/>
</dbReference>
<dbReference type="GO" id="GO:0000156">
    <property type="term" value="F:phosphorelay response regulator activity"/>
    <property type="evidence" value="ECO:0007669"/>
    <property type="project" value="InterPro"/>
</dbReference>
<dbReference type="Pfam" id="PF04397">
    <property type="entry name" value="LytTR"/>
    <property type="match status" value="1"/>
</dbReference>
<dbReference type="GO" id="GO:0003677">
    <property type="term" value="F:DNA binding"/>
    <property type="evidence" value="ECO:0007669"/>
    <property type="project" value="InterPro"/>
</dbReference>
<dbReference type="PANTHER" id="PTHR37299">
    <property type="entry name" value="TRANSCRIPTIONAL REGULATOR-RELATED"/>
    <property type="match status" value="1"/>
</dbReference>
<evidence type="ECO:0000259" key="3">
    <source>
        <dbReference type="PROSITE" id="PS50930"/>
    </source>
</evidence>
<feature type="domain" description="HTH LytTR-type" evidence="3">
    <location>
        <begin position="169"/>
        <end position="271"/>
    </location>
</feature>
<dbReference type="EMBL" id="JABBJJ010000020">
    <property type="protein sequence ID" value="NMO14560.1"/>
    <property type="molecule type" value="Genomic_DNA"/>
</dbReference>
<organism evidence="4 5">
    <name type="scientific">Pyxidicoccus fallax</name>
    <dbReference type="NCBI Taxonomy" id="394095"/>
    <lineage>
        <taxon>Bacteria</taxon>
        <taxon>Pseudomonadati</taxon>
        <taxon>Myxococcota</taxon>
        <taxon>Myxococcia</taxon>
        <taxon>Myxococcales</taxon>
        <taxon>Cystobacterineae</taxon>
        <taxon>Myxococcaceae</taxon>
        <taxon>Pyxidicoccus</taxon>
    </lineage>
</organism>
<dbReference type="Pfam" id="PF00072">
    <property type="entry name" value="Response_reg"/>
    <property type="match status" value="1"/>
</dbReference>
<dbReference type="PROSITE" id="PS50110">
    <property type="entry name" value="RESPONSE_REGULATORY"/>
    <property type="match status" value="1"/>
</dbReference>
<proteinExistence type="predicted"/>
<keyword evidence="1" id="KW-0597">Phosphoprotein</keyword>
<evidence type="ECO:0000256" key="1">
    <source>
        <dbReference type="PROSITE-ProRule" id="PRU00169"/>
    </source>
</evidence>
<comment type="caution">
    <text evidence="4">The sequence shown here is derived from an EMBL/GenBank/DDBJ whole genome shotgun (WGS) entry which is preliminary data.</text>
</comment>
<keyword evidence="5" id="KW-1185">Reference proteome</keyword>
<protein>
    <submittedName>
        <fullName evidence="4">Response regulator transcription factor</fullName>
    </submittedName>
</protein>
<accession>A0A848L6H0</accession>
<dbReference type="InterPro" id="IPR001789">
    <property type="entry name" value="Sig_transdc_resp-reg_receiver"/>
</dbReference>
<dbReference type="InterPro" id="IPR007492">
    <property type="entry name" value="LytTR_DNA-bd_dom"/>
</dbReference>
<dbReference type="PANTHER" id="PTHR37299:SF1">
    <property type="entry name" value="STAGE 0 SPORULATION PROTEIN A HOMOLOG"/>
    <property type="match status" value="1"/>
</dbReference>
<dbReference type="InterPro" id="IPR046947">
    <property type="entry name" value="LytR-like"/>
</dbReference>
<sequence length="271" mass="30677">MNATACIRTLVVDDEPLAREGVRLLLANDPEVSVVGEAGNGPDAVRLIREQRPDLVLLDVQMPELNGFEVLARLAPGEVPAVIFVTAYDRYALRAFDIHALDYLLKPFRDERFHDAVARAKAQIRQARMSDLSQRLLSMISTYGERDSVPPVPAPVAPAAAPEPWVQRLAIRDTGRVVFLDVDEIEYIEAADYYVQIHAGGKAYLHRETMQSLEARLDPERFMRIHRSAIVNSRRIRELRSEGRRDLVVVLTGGTELRVARSHREKFQHLR</sequence>
<dbReference type="SUPFAM" id="SSF52172">
    <property type="entry name" value="CheY-like"/>
    <property type="match status" value="1"/>
</dbReference>
<evidence type="ECO:0000313" key="4">
    <source>
        <dbReference type="EMBL" id="NMO14560.1"/>
    </source>
</evidence>
<evidence type="ECO:0000313" key="5">
    <source>
        <dbReference type="Proteomes" id="UP000518300"/>
    </source>
</evidence>
<dbReference type="PROSITE" id="PS50930">
    <property type="entry name" value="HTH_LYTTR"/>
    <property type="match status" value="1"/>
</dbReference>
<dbReference type="Proteomes" id="UP000518300">
    <property type="component" value="Unassembled WGS sequence"/>
</dbReference>
<dbReference type="AlphaFoldDB" id="A0A848L6H0"/>
<reference evidence="4 5" key="1">
    <citation type="submission" date="2020-04" db="EMBL/GenBank/DDBJ databases">
        <title>Draft genome of Pyxidicoccus fallax type strain.</title>
        <authorList>
            <person name="Whitworth D.E."/>
        </authorList>
    </citation>
    <scope>NUCLEOTIDE SEQUENCE [LARGE SCALE GENOMIC DNA]</scope>
    <source>
        <strain evidence="4 5">DSM 14698</strain>
    </source>
</reference>